<comment type="caution">
    <text evidence="1">The sequence shown here is derived from an EMBL/GenBank/DDBJ whole genome shotgun (WGS) entry which is preliminary data.</text>
</comment>
<name>A0AAE3SPE7_9FLAO</name>
<sequence length="130" mass="14301">MKRLLFAMGAIILLNGCDGPEVTTDIVGEWTLIEVLADPGDGSGRFRSVSSDKQITFFEDGIYTSRGSICDFSIESEGTITGTYALSDSGYWIDCADSVDYSIGLRLEGGFLIITFPCFEPCLQKFRKRN</sequence>
<accession>A0AAE3SPE7</accession>
<gene>
    <name evidence="1" type="ORF">OO016_14045</name>
</gene>
<evidence type="ECO:0000313" key="1">
    <source>
        <dbReference type="EMBL" id="MCX2720732.1"/>
    </source>
</evidence>
<proteinExistence type="predicted"/>
<protein>
    <recommendedName>
        <fullName evidence="3">Lipocalin-like domain-containing protein</fullName>
    </recommendedName>
</protein>
<evidence type="ECO:0000313" key="2">
    <source>
        <dbReference type="Proteomes" id="UP001207116"/>
    </source>
</evidence>
<dbReference type="AlphaFoldDB" id="A0AAE3SPE7"/>
<organism evidence="1 2">
    <name type="scientific">Lentiprolixibacter aurantiacus</name>
    <dbReference type="NCBI Taxonomy" id="2993939"/>
    <lineage>
        <taxon>Bacteria</taxon>
        <taxon>Pseudomonadati</taxon>
        <taxon>Bacteroidota</taxon>
        <taxon>Flavobacteriia</taxon>
        <taxon>Flavobacteriales</taxon>
        <taxon>Flavobacteriaceae</taxon>
        <taxon>Lentiprolixibacter</taxon>
    </lineage>
</organism>
<dbReference type="RefSeq" id="WP_266015321.1">
    <property type="nucleotide sequence ID" value="NZ_JAPFQP010000004.1"/>
</dbReference>
<evidence type="ECO:0008006" key="3">
    <source>
        <dbReference type="Google" id="ProtNLM"/>
    </source>
</evidence>
<dbReference type="Proteomes" id="UP001207116">
    <property type="component" value="Unassembled WGS sequence"/>
</dbReference>
<keyword evidence="2" id="KW-1185">Reference proteome</keyword>
<dbReference type="EMBL" id="JAPFQP010000004">
    <property type="protein sequence ID" value="MCX2720732.1"/>
    <property type="molecule type" value="Genomic_DNA"/>
</dbReference>
<reference evidence="1" key="1">
    <citation type="submission" date="2022-11" db="EMBL/GenBank/DDBJ databases">
        <title>The characterization of three novel Bacteroidetes species and genomic analysis of their roles in tidal elemental geochemical cycles.</title>
        <authorList>
            <person name="Ma K.-J."/>
        </authorList>
    </citation>
    <scope>NUCLEOTIDE SEQUENCE</scope>
    <source>
        <strain evidence="1">M415</strain>
    </source>
</reference>